<evidence type="ECO:0008006" key="3">
    <source>
        <dbReference type="Google" id="ProtNLM"/>
    </source>
</evidence>
<dbReference type="AlphaFoldDB" id="A0AAT9FH88"/>
<accession>A0AAT9FH88</accession>
<keyword evidence="1" id="KW-0812">Transmembrane</keyword>
<keyword evidence="1" id="KW-1133">Transmembrane helix</keyword>
<name>A0AAT9FH88_9BACT</name>
<keyword evidence="1" id="KW-0472">Membrane</keyword>
<feature type="transmembrane region" description="Helical" evidence="1">
    <location>
        <begin position="53"/>
        <end position="71"/>
    </location>
</feature>
<reference evidence="2" key="1">
    <citation type="submission" date="2024-07" db="EMBL/GenBank/DDBJ databases">
        <title>Complete genome sequence of Verrucomicrobiaceae bacterium NT6N.</title>
        <authorList>
            <person name="Huang C."/>
            <person name="Takami H."/>
            <person name="Hamasaki K."/>
        </authorList>
    </citation>
    <scope>NUCLEOTIDE SEQUENCE</scope>
    <source>
        <strain evidence="2">NT6N</strain>
    </source>
</reference>
<dbReference type="KEGG" id="osu:NT6N_04140"/>
<evidence type="ECO:0000313" key="2">
    <source>
        <dbReference type="EMBL" id="BDS05374.1"/>
    </source>
</evidence>
<gene>
    <name evidence="2" type="ORF">NT6N_04140</name>
</gene>
<feature type="transmembrane region" description="Helical" evidence="1">
    <location>
        <begin position="28"/>
        <end position="47"/>
    </location>
</feature>
<protein>
    <recommendedName>
        <fullName evidence="3">DUF304 domain-containing protein</fullName>
    </recommendedName>
</protein>
<organism evidence="2">
    <name type="scientific">Oceaniferula spumae</name>
    <dbReference type="NCBI Taxonomy" id="2979115"/>
    <lineage>
        <taxon>Bacteria</taxon>
        <taxon>Pseudomonadati</taxon>
        <taxon>Verrucomicrobiota</taxon>
        <taxon>Verrucomicrobiia</taxon>
        <taxon>Verrucomicrobiales</taxon>
        <taxon>Verrucomicrobiaceae</taxon>
        <taxon>Oceaniferula</taxon>
    </lineage>
</organism>
<evidence type="ECO:0000256" key="1">
    <source>
        <dbReference type="SAM" id="Phobius"/>
    </source>
</evidence>
<dbReference type="EMBL" id="AP026866">
    <property type="protein sequence ID" value="BDS05374.1"/>
    <property type="molecule type" value="Genomic_DNA"/>
</dbReference>
<sequence length="149" mass="17377">MQSHQHHSFSSHLNTSELQRHAISMRHFVVLLSWSIFIMLVCLIMGWNFTWLIVISPLYMIISYIMMWVSVSTTGGVSPYKSDVSVGEDGLLSVRWGMVTHRWGRKQWYEGIRKNERVIIVRWPWCLFATYTVFPVPRTVAEQGASSDR</sequence>
<proteinExistence type="predicted"/>